<dbReference type="Proteomes" id="UP000029661">
    <property type="component" value="Chromosome"/>
</dbReference>
<sequence>MDIEIKLVSIHTVLAIVAGAISYLLYIGAIAGLKNEFLAVFAGLIILYLGGQLCERLFGKEEVGGMSGWLWNGIVPFFFVWILVWVILYNL</sequence>
<organism evidence="3">
    <name type="scientific">Methanobacterium formicicum</name>
    <dbReference type="NCBI Taxonomy" id="2162"/>
    <lineage>
        <taxon>Archaea</taxon>
        <taxon>Methanobacteriati</taxon>
        <taxon>Methanobacteriota</taxon>
        <taxon>Methanomada group</taxon>
        <taxon>Methanobacteria</taxon>
        <taxon>Methanobacteriales</taxon>
        <taxon>Methanobacteriaceae</taxon>
        <taxon>Methanobacterium</taxon>
    </lineage>
</organism>
<dbReference type="Proteomes" id="UP000062768">
    <property type="component" value="Chromosome I"/>
</dbReference>
<keyword evidence="1" id="KW-1133">Transmembrane helix</keyword>
<dbReference type="GeneID" id="82851045"/>
<dbReference type="EMBL" id="LN515531">
    <property type="protein sequence ID" value="CEA12730.1"/>
    <property type="molecule type" value="Genomic_DNA"/>
</dbReference>
<keyword evidence="1" id="KW-0472">Membrane</keyword>
<dbReference type="EMBL" id="CP006933">
    <property type="protein sequence ID" value="AIS31267.1"/>
    <property type="molecule type" value="Genomic_DNA"/>
</dbReference>
<proteinExistence type="predicted"/>
<evidence type="ECO:0000256" key="1">
    <source>
        <dbReference type="SAM" id="Phobius"/>
    </source>
</evidence>
<dbReference type="PATRIC" id="fig|2162.10.peg.1545"/>
<evidence type="ECO:0000313" key="3">
    <source>
        <dbReference type="EMBL" id="CEA12730.1"/>
    </source>
</evidence>
<dbReference type="InterPro" id="IPR043941">
    <property type="entry name" value="EMC6-arch"/>
</dbReference>
<gene>
    <name evidence="2" type="ORF">BRM9_0442</name>
    <name evidence="3" type="ORF">DSM1535_0367</name>
    <name evidence="5" type="ORF">ISP06_02840</name>
    <name evidence="4" type="ORF">MB9_1479</name>
</gene>
<dbReference type="EMBL" id="LN734822">
    <property type="protein sequence ID" value="CEL25115.1"/>
    <property type="molecule type" value="Genomic_DNA"/>
</dbReference>
<evidence type="ECO:0000313" key="6">
    <source>
        <dbReference type="Proteomes" id="UP000062768"/>
    </source>
</evidence>
<keyword evidence="1" id="KW-0812">Transmembrane</keyword>
<reference evidence="3" key="2">
    <citation type="submission" date="2014-08" db="EMBL/GenBank/DDBJ databases">
        <authorList>
            <person name="Wibberg D."/>
        </authorList>
    </citation>
    <scope>NUCLEOTIDE SEQUENCE</scope>
</reference>
<feature type="transmembrane region" description="Helical" evidence="1">
    <location>
        <begin position="70"/>
        <end position="88"/>
    </location>
</feature>
<evidence type="ECO:0000313" key="4">
    <source>
        <dbReference type="EMBL" id="CEL25115.1"/>
    </source>
</evidence>
<protein>
    <submittedName>
        <fullName evidence="5">DUF5379 family protein</fullName>
    </submittedName>
    <submittedName>
        <fullName evidence="3">Putative membrane protein</fullName>
    </submittedName>
</protein>
<dbReference type="KEGG" id="mfi:DSM1535_0367"/>
<keyword evidence="6" id="KW-1185">Reference proteome</keyword>
<dbReference type="Pfam" id="PF19094">
    <property type="entry name" value="EMC6_arch"/>
    <property type="match status" value="1"/>
</dbReference>
<evidence type="ECO:0000313" key="5">
    <source>
        <dbReference type="EMBL" id="MBF4474395.1"/>
    </source>
</evidence>
<accession>A0A090I4K8</accession>
<feature type="transmembrane region" description="Helical" evidence="1">
    <location>
        <begin position="37"/>
        <end position="58"/>
    </location>
</feature>
<dbReference type="Proteomes" id="UP000606900">
    <property type="component" value="Unassembled WGS sequence"/>
</dbReference>
<dbReference type="AlphaFoldDB" id="A0A090I4K8"/>
<reference evidence="4" key="3">
    <citation type="submission" date="2014-09" db="EMBL/GenBank/DDBJ databases">
        <authorList>
            <person name="Bishop-Lilly K.A."/>
            <person name="Broomall S.M."/>
            <person name="Chain P.S."/>
            <person name="Chertkov O."/>
            <person name="Coyne S.R."/>
            <person name="Daligault H.E."/>
            <person name="Davenport K.W."/>
            <person name="Erkkila T."/>
            <person name="Frey K.G."/>
            <person name="Gibbons H.S."/>
            <person name="Gu W."/>
            <person name="Jaissle J."/>
            <person name="Johnson S.L."/>
            <person name="Koroleva G.I."/>
            <person name="Ladner J.T."/>
            <person name="Lo C.-C."/>
            <person name="Minogue T.D."/>
            <person name="Munk C."/>
            <person name="Palacios G.F."/>
            <person name="Redden C.L."/>
            <person name="Rosenzweig C.N."/>
            <person name="Scholz M.B."/>
            <person name="Teshima H."/>
            <person name="Xu Y."/>
        </authorList>
    </citation>
    <scope>NUCLEOTIDE SEQUENCE</scope>
    <source>
        <strain evidence="4">Mb9</strain>
    </source>
</reference>
<evidence type="ECO:0000313" key="2">
    <source>
        <dbReference type="EMBL" id="AIS31267.1"/>
    </source>
</evidence>
<dbReference type="RefSeq" id="WP_048072035.1">
    <property type="nucleotide sequence ID" value="NZ_CALCVY010000170.1"/>
</dbReference>
<dbReference type="KEGG" id="mfc:BRM9_0442"/>
<dbReference type="OrthoDB" id="64172at2157"/>
<reference evidence="2" key="1">
    <citation type="submission" date="2013-12" db="EMBL/GenBank/DDBJ databases">
        <title>The complete genome sequence of Methanobacterium sp. BRM9.</title>
        <authorList>
            <consortium name="Pastoral Greenhouse Gas Research Consortium"/>
            <person name="Kelly W.J."/>
            <person name="Leahy S.C."/>
            <person name="Perry R."/>
            <person name="Li D."/>
            <person name="Altermann E."/>
            <person name="Lambie S.C."/>
            <person name="Attwood G.T."/>
        </authorList>
    </citation>
    <scope>NUCLEOTIDE SEQUENCE [LARGE SCALE GENOMIC DNA]</scope>
    <source>
        <strain evidence="2">BRM9</strain>
    </source>
</reference>
<name>A0A090I4K8_METFO</name>
<reference evidence="5" key="4">
    <citation type="submission" date="2020-10" db="EMBL/GenBank/DDBJ databases">
        <title>Dehalococcoides mccartyi of a TCE/Cr reducing biochatode.</title>
        <authorList>
            <person name="Matturro B."/>
        </authorList>
    </citation>
    <scope>NUCLEOTIDE SEQUENCE</scope>
    <source>
        <strain evidence="5">Bin2</strain>
    </source>
</reference>
<feature type="transmembrane region" description="Helical" evidence="1">
    <location>
        <begin position="12"/>
        <end position="31"/>
    </location>
</feature>
<dbReference type="EMBL" id="JADIIL010000013">
    <property type="protein sequence ID" value="MBF4474395.1"/>
    <property type="molecule type" value="Genomic_DNA"/>
</dbReference>